<gene>
    <name evidence="3" type="ORF">OIU85_014247</name>
</gene>
<organism evidence="3 4">
    <name type="scientific">Salix viminalis</name>
    <name type="common">Common osier</name>
    <name type="synonym">Basket willow</name>
    <dbReference type="NCBI Taxonomy" id="40686"/>
    <lineage>
        <taxon>Eukaryota</taxon>
        <taxon>Viridiplantae</taxon>
        <taxon>Streptophyta</taxon>
        <taxon>Embryophyta</taxon>
        <taxon>Tracheophyta</taxon>
        <taxon>Spermatophyta</taxon>
        <taxon>Magnoliopsida</taxon>
        <taxon>eudicotyledons</taxon>
        <taxon>Gunneridae</taxon>
        <taxon>Pentapetalae</taxon>
        <taxon>rosids</taxon>
        <taxon>fabids</taxon>
        <taxon>Malpighiales</taxon>
        <taxon>Salicaceae</taxon>
        <taxon>Saliceae</taxon>
        <taxon>Salix</taxon>
    </lineage>
</organism>
<keyword evidence="4" id="KW-1185">Reference proteome</keyword>
<evidence type="ECO:0000259" key="2">
    <source>
        <dbReference type="Pfam" id="PF14111"/>
    </source>
</evidence>
<evidence type="ECO:0000256" key="1">
    <source>
        <dbReference type="SAM" id="MobiDB-lite"/>
    </source>
</evidence>
<evidence type="ECO:0000313" key="4">
    <source>
        <dbReference type="Proteomes" id="UP001151529"/>
    </source>
</evidence>
<feature type="compositionally biased region" description="Basic and acidic residues" evidence="1">
    <location>
        <begin position="270"/>
        <end position="287"/>
    </location>
</feature>
<dbReference type="PANTHER" id="PTHR31286">
    <property type="entry name" value="GLYCINE-RICH CELL WALL STRUCTURAL PROTEIN 1.8-LIKE"/>
    <property type="match status" value="1"/>
</dbReference>
<dbReference type="PANTHER" id="PTHR31286:SF99">
    <property type="entry name" value="DUF4283 DOMAIN-CONTAINING PROTEIN"/>
    <property type="match status" value="1"/>
</dbReference>
<dbReference type="EMBL" id="JAPFFL010000018">
    <property type="protein sequence ID" value="KAJ6672995.1"/>
    <property type="molecule type" value="Genomic_DNA"/>
</dbReference>
<dbReference type="InterPro" id="IPR040256">
    <property type="entry name" value="At4g02000-like"/>
</dbReference>
<feature type="region of interest" description="Disordered" evidence="1">
    <location>
        <begin position="270"/>
        <end position="304"/>
    </location>
</feature>
<dbReference type="Pfam" id="PF14111">
    <property type="entry name" value="DUF4283"/>
    <property type="match status" value="1"/>
</dbReference>
<proteinExistence type="predicted"/>
<feature type="compositionally biased region" description="Basic residues" evidence="1">
    <location>
        <begin position="421"/>
        <end position="430"/>
    </location>
</feature>
<dbReference type="Proteomes" id="UP001151529">
    <property type="component" value="Chromosome 12"/>
</dbReference>
<comment type="caution">
    <text evidence="3">The sequence shown here is derived from an EMBL/GenBank/DDBJ whole genome shotgun (WGS) entry which is preliminary data.</text>
</comment>
<feature type="compositionally biased region" description="Low complexity" evidence="1">
    <location>
        <begin position="288"/>
        <end position="298"/>
    </location>
</feature>
<reference evidence="3" key="1">
    <citation type="submission" date="2022-11" db="EMBL/GenBank/DDBJ databases">
        <authorList>
            <person name="Hyden B.L."/>
            <person name="Feng K."/>
            <person name="Yates T."/>
            <person name="Jawdy S."/>
            <person name="Smart L.B."/>
            <person name="Muchero W."/>
        </authorList>
    </citation>
    <scope>NUCLEOTIDE SEQUENCE</scope>
    <source>
        <tissue evidence="3">Shoot tip</tissue>
    </source>
</reference>
<feature type="region of interest" description="Disordered" evidence="1">
    <location>
        <begin position="320"/>
        <end position="342"/>
    </location>
</feature>
<feature type="region of interest" description="Disordered" evidence="1">
    <location>
        <begin position="390"/>
        <end position="438"/>
    </location>
</feature>
<evidence type="ECO:0000313" key="3">
    <source>
        <dbReference type="EMBL" id="KAJ6672995.1"/>
    </source>
</evidence>
<protein>
    <submittedName>
        <fullName evidence="3">ZINC KNUCKLE CX2CX4HX4C-RELATED</fullName>
    </submittedName>
</protein>
<dbReference type="InterPro" id="IPR025558">
    <property type="entry name" value="DUF4283"/>
</dbReference>
<accession>A0A9Q0SDN0</accession>
<reference evidence="3" key="2">
    <citation type="journal article" date="2023" name="Int. J. Mol. Sci.">
        <title>De Novo Assembly and Annotation of 11 Diverse Shrub Willow (Salix) Genomes Reveals Novel Gene Organization in Sex-Linked Regions.</title>
        <authorList>
            <person name="Hyden B."/>
            <person name="Feng K."/>
            <person name="Yates T.B."/>
            <person name="Jawdy S."/>
            <person name="Cereghino C."/>
            <person name="Smart L.B."/>
            <person name="Muchero W."/>
        </authorList>
    </citation>
    <scope>NUCLEOTIDE SEQUENCE [LARGE SCALE GENOMIC DNA]</scope>
    <source>
        <tissue evidence="3">Shoot tip</tissue>
    </source>
</reference>
<sequence length="438" mass="48489">MNPKKQNKTHQKNPAVKETSWADRVKVTDASTRFTLDPIPPLAMGAKLEITEDMLTEHAEQWTRCMVGFFPGYRMNYQTVNTIATRVWKSSGLEAVMTTAAGFMIFRFKKEEQMLEILEKGPWLFGGKAIILQQWHPHFVFDKNKISKLPVWVRVFGLPFPLWSRKGLSLVASMIGKPLSCDEATFTCSRLDFARICVEIDASQPFKHNFDITTPLSTEPLHIEVEYEWKPVRCAQCQLFGHSCKPVDVAATKNGDIATVLAVEGACEGDGKGVDHRSKEMLSKGKDTAQATTSDTASGPVPTNPVIVAVDTNQKVVKPSITGKVGNDDSIEGTVPKQHKDKGKGIMVVVQEHQVVQIERDENIPKAVGRSTRDELQYCTVNTVASLQSQTSEDGDVSCGDSQMRLSSYDKRDTSPEAFTKVKKKKGGKKKGAEARGL</sequence>
<dbReference type="OrthoDB" id="1751344at2759"/>
<feature type="domain" description="DUF4283" evidence="2">
    <location>
        <begin position="59"/>
        <end position="142"/>
    </location>
</feature>
<dbReference type="AlphaFoldDB" id="A0A9Q0SDN0"/>
<name>A0A9Q0SDN0_SALVM</name>